<dbReference type="AlphaFoldDB" id="A0AAD6WWY4"/>
<gene>
    <name evidence="1" type="ORF">C8F04DRAFT_964272</name>
</gene>
<dbReference type="Proteomes" id="UP001218188">
    <property type="component" value="Unassembled WGS sequence"/>
</dbReference>
<sequence>MRSSASFVAVPDFIFISVDSDKLLADKRLTIDVAGVRVTLPLRGIVYGGGAHFVCRFISKRGRVWYHDGIVTGSRCVDDGWLKNVRDPRWLMSTRTREAVLLVYARR</sequence>
<proteinExistence type="predicted"/>
<organism evidence="1 2">
    <name type="scientific">Mycena alexandri</name>
    <dbReference type="NCBI Taxonomy" id="1745969"/>
    <lineage>
        <taxon>Eukaryota</taxon>
        <taxon>Fungi</taxon>
        <taxon>Dikarya</taxon>
        <taxon>Basidiomycota</taxon>
        <taxon>Agaricomycotina</taxon>
        <taxon>Agaricomycetes</taxon>
        <taxon>Agaricomycetidae</taxon>
        <taxon>Agaricales</taxon>
        <taxon>Marasmiineae</taxon>
        <taxon>Mycenaceae</taxon>
        <taxon>Mycena</taxon>
    </lineage>
</organism>
<evidence type="ECO:0000313" key="2">
    <source>
        <dbReference type="Proteomes" id="UP001218188"/>
    </source>
</evidence>
<comment type="caution">
    <text evidence="1">The sequence shown here is derived from an EMBL/GenBank/DDBJ whole genome shotgun (WGS) entry which is preliminary data.</text>
</comment>
<keyword evidence="2" id="KW-1185">Reference proteome</keyword>
<evidence type="ECO:0000313" key="1">
    <source>
        <dbReference type="EMBL" id="KAJ7028252.1"/>
    </source>
</evidence>
<dbReference type="EMBL" id="JARJCM010000114">
    <property type="protein sequence ID" value="KAJ7028252.1"/>
    <property type="molecule type" value="Genomic_DNA"/>
</dbReference>
<name>A0AAD6WWY4_9AGAR</name>
<accession>A0AAD6WWY4</accession>
<protein>
    <submittedName>
        <fullName evidence="1">Uncharacterized protein</fullName>
    </submittedName>
</protein>
<reference evidence="1" key="1">
    <citation type="submission" date="2023-03" db="EMBL/GenBank/DDBJ databases">
        <title>Massive genome expansion in bonnet fungi (Mycena s.s.) driven by repeated elements and novel gene families across ecological guilds.</title>
        <authorList>
            <consortium name="Lawrence Berkeley National Laboratory"/>
            <person name="Harder C.B."/>
            <person name="Miyauchi S."/>
            <person name="Viragh M."/>
            <person name="Kuo A."/>
            <person name="Thoen E."/>
            <person name="Andreopoulos B."/>
            <person name="Lu D."/>
            <person name="Skrede I."/>
            <person name="Drula E."/>
            <person name="Henrissat B."/>
            <person name="Morin E."/>
            <person name="Kohler A."/>
            <person name="Barry K."/>
            <person name="LaButti K."/>
            <person name="Morin E."/>
            <person name="Salamov A."/>
            <person name="Lipzen A."/>
            <person name="Mereny Z."/>
            <person name="Hegedus B."/>
            <person name="Baldrian P."/>
            <person name="Stursova M."/>
            <person name="Weitz H."/>
            <person name="Taylor A."/>
            <person name="Grigoriev I.V."/>
            <person name="Nagy L.G."/>
            <person name="Martin F."/>
            <person name="Kauserud H."/>
        </authorList>
    </citation>
    <scope>NUCLEOTIDE SEQUENCE</scope>
    <source>
        <strain evidence="1">CBHHK200</strain>
    </source>
</reference>